<proteinExistence type="predicted"/>
<protein>
    <submittedName>
        <fullName evidence="2">Uncharacterized protein</fullName>
    </submittedName>
</protein>
<feature type="region of interest" description="Disordered" evidence="1">
    <location>
        <begin position="21"/>
        <end position="82"/>
    </location>
</feature>
<sequence length="226" mass="24635">MFPKLRRQILTLKTNLTTLISPPKPNTTTPLLTSSSTSSFEDITPPSRPIASSTNPRSRAFLRPRRKKTTPPLVECESAPNGKPDLDECAIVESDDVVLKGRLRGVINTAHMPLEVQQRPETETRRLDETEVVKPIIGEREDSGVGVGNGEREDSGVGVGIGNGESGDGEVNCVDGALDVGGAKEELTRRVSRKVERKVGFGQRKVFQSAELREGFTPFAVREMAE</sequence>
<accession>A0A4Z1PFF0</accession>
<dbReference type="OrthoDB" id="10652199at2759"/>
<feature type="compositionally biased region" description="Low complexity" evidence="1">
    <location>
        <begin position="21"/>
        <end position="39"/>
    </location>
</feature>
<name>A0A4Z1PFF0_9PEZI</name>
<gene>
    <name evidence="2" type="ORF">E6O75_ATG00877</name>
</gene>
<evidence type="ECO:0000256" key="1">
    <source>
        <dbReference type="SAM" id="MobiDB-lite"/>
    </source>
</evidence>
<reference evidence="2 3" key="1">
    <citation type="submission" date="2019-04" db="EMBL/GenBank/DDBJ databases">
        <title>High contiguity whole genome sequence and gene annotation resource for two Venturia nashicola isolates.</title>
        <authorList>
            <person name="Prokchorchik M."/>
            <person name="Won K."/>
            <person name="Lee Y."/>
            <person name="Choi E.D."/>
            <person name="Segonzac C."/>
            <person name="Sohn K.H."/>
        </authorList>
    </citation>
    <scope>NUCLEOTIDE SEQUENCE [LARGE SCALE GENOMIC DNA]</scope>
    <source>
        <strain evidence="2 3">PRI2</strain>
    </source>
</reference>
<dbReference type="EMBL" id="SNSC02000002">
    <property type="protein sequence ID" value="TID26384.1"/>
    <property type="molecule type" value="Genomic_DNA"/>
</dbReference>
<keyword evidence="3" id="KW-1185">Reference proteome</keyword>
<dbReference type="AlphaFoldDB" id="A0A4Z1PFF0"/>
<organism evidence="2 3">
    <name type="scientific">Venturia nashicola</name>
    <dbReference type="NCBI Taxonomy" id="86259"/>
    <lineage>
        <taxon>Eukaryota</taxon>
        <taxon>Fungi</taxon>
        <taxon>Dikarya</taxon>
        <taxon>Ascomycota</taxon>
        <taxon>Pezizomycotina</taxon>
        <taxon>Dothideomycetes</taxon>
        <taxon>Pleosporomycetidae</taxon>
        <taxon>Venturiales</taxon>
        <taxon>Venturiaceae</taxon>
        <taxon>Venturia</taxon>
    </lineage>
</organism>
<dbReference type="Proteomes" id="UP000298493">
    <property type="component" value="Unassembled WGS sequence"/>
</dbReference>
<comment type="caution">
    <text evidence="2">The sequence shown here is derived from an EMBL/GenBank/DDBJ whole genome shotgun (WGS) entry which is preliminary data.</text>
</comment>
<feature type="compositionally biased region" description="Basic residues" evidence="1">
    <location>
        <begin position="60"/>
        <end position="69"/>
    </location>
</feature>
<evidence type="ECO:0000313" key="3">
    <source>
        <dbReference type="Proteomes" id="UP000298493"/>
    </source>
</evidence>
<evidence type="ECO:0000313" key="2">
    <source>
        <dbReference type="EMBL" id="TID26384.1"/>
    </source>
</evidence>